<accession>M3IBL7</accession>
<sequence>MARKIVICSSSLHHFTDKPRFCSSFFPDLNRQIQLLQTSIL</sequence>
<name>M3IBL7_LEPIR</name>
<evidence type="ECO:0000313" key="2">
    <source>
        <dbReference type="Proteomes" id="UP000011776"/>
    </source>
</evidence>
<protein>
    <submittedName>
        <fullName evidence="1">Uncharacterized protein</fullName>
    </submittedName>
</protein>
<evidence type="ECO:0000313" key="1">
    <source>
        <dbReference type="EMBL" id="EMG12781.1"/>
    </source>
</evidence>
<dbReference type="BioCyc" id="LINT1001599:G11K9-5364-MONOMER"/>
<gene>
    <name evidence="1" type="ORF">LEP1GSC151_3504</name>
</gene>
<proteinExistence type="predicted"/>
<dbReference type="Proteomes" id="UP000011776">
    <property type="component" value="Unassembled WGS sequence"/>
</dbReference>
<dbReference type="EMBL" id="AFME02000066">
    <property type="protein sequence ID" value="EMG12781.1"/>
    <property type="molecule type" value="Genomic_DNA"/>
</dbReference>
<comment type="caution">
    <text evidence="1">The sequence shown here is derived from an EMBL/GenBank/DDBJ whole genome shotgun (WGS) entry which is preliminary data.</text>
</comment>
<reference evidence="1 2" key="1">
    <citation type="submission" date="2013-02" db="EMBL/GenBank/DDBJ databases">
        <authorList>
            <person name="Harkins D.M."/>
            <person name="Durkin A.S."/>
            <person name="Brinkac L.M."/>
            <person name="Haft D.H."/>
            <person name="Selengut J.D."/>
            <person name="Sanka R."/>
            <person name="DePew J."/>
            <person name="Purushe J."/>
            <person name="Tulsiani S.M."/>
            <person name="Graham G.C."/>
            <person name="Burns M.-A."/>
            <person name="Dohnt M.F."/>
            <person name="Smythe L.D."/>
            <person name="McKay D.B."/>
            <person name="Craig S.B."/>
            <person name="Vinetz J.M."/>
            <person name="Sutton G.G."/>
            <person name="Nierman W.C."/>
            <person name="Fouts D.E."/>
        </authorList>
    </citation>
    <scope>NUCLEOTIDE SEQUENCE [LARGE SCALE GENOMIC DNA]</scope>
    <source>
        <strain evidence="1 2">LT2186</strain>
    </source>
</reference>
<dbReference type="AlphaFoldDB" id="M3IBL7"/>
<organism evidence="1 2">
    <name type="scientific">Leptospira interrogans serovar Grippotyphosa str. LT2186</name>
    <dbReference type="NCBI Taxonomy" id="1001599"/>
    <lineage>
        <taxon>Bacteria</taxon>
        <taxon>Pseudomonadati</taxon>
        <taxon>Spirochaetota</taxon>
        <taxon>Spirochaetia</taxon>
        <taxon>Leptospirales</taxon>
        <taxon>Leptospiraceae</taxon>
        <taxon>Leptospira</taxon>
    </lineage>
</organism>